<evidence type="ECO:0000259" key="1">
    <source>
        <dbReference type="PROSITE" id="PS50097"/>
    </source>
</evidence>
<proteinExistence type="predicted"/>
<evidence type="ECO:0000313" key="4">
    <source>
        <dbReference type="Proteomes" id="UP000439903"/>
    </source>
</evidence>
<evidence type="ECO:0000259" key="2">
    <source>
        <dbReference type="PROSITE" id="PS51886"/>
    </source>
</evidence>
<evidence type="ECO:0000313" key="3">
    <source>
        <dbReference type="EMBL" id="KAF0424039.1"/>
    </source>
</evidence>
<feature type="domain" description="TLDc" evidence="2">
    <location>
        <begin position="300"/>
        <end position="475"/>
    </location>
</feature>
<dbReference type="AlphaFoldDB" id="A0A8H3X824"/>
<dbReference type="Gene3D" id="1.25.40.420">
    <property type="match status" value="1"/>
</dbReference>
<dbReference type="Pfam" id="PF07534">
    <property type="entry name" value="TLD"/>
    <property type="match status" value="1"/>
</dbReference>
<dbReference type="Pfam" id="PF07707">
    <property type="entry name" value="BACK"/>
    <property type="match status" value="1"/>
</dbReference>
<dbReference type="Pfam" id="PF00651">
    <property type="entry name" value="BTB"/>
    <property type="match status" value="1"/>
</dbReference>
<protein>
    <submittedName>
        <fullName evidence="3">Btb/poz domain-containing protein 19-like</fullName>
    </submittedName>
</protein>
<dbReference type="SMART" id="SM00584">
    <property type="entry name" value="TLDc"/>
    <property type="match status" value="1"/>
</dbReference>
<dbReference type="CDD" id="cd18186">
    <property type="entry name" value="BTB_POZ_ZBTB_KLHL-like"/>
    <property type="match status" value="1"/>
</dbReference>
<dbReference type="InterPro" id="IPR051481">
    <property type="entry name" value="BTB-POZ/Galectin-3-binding"/>
</dbReference>
<dbReference type="InterPro" id="IPR006571">
    <property type="entry name" value="TLDc_dom"/>
</dbReference>
<organism evidence="3 4">
    <name type="scientific">Gigaspora margarita</name>
    <dbReference type="NCBI Taxonomy" id="4874"/>
    <lineage>
        <taxon>Eukaryota</taxon>
        <taxon>Fungi</taxon>
        <taxon>Fungi incertae sedis</taxon>
        <taxon>Mucoromycota</taxon>
        <taxon>Glomeromycotina</taxon>
        <taxon>Glomeromycetes</taxon>
        <taxon>Diversisporales</taxon>
        <taxon>Gigasporaceae</taxon>
        <taxon>Gigaspora</taxon>
    </lineage>
</organism>
<dbReference type="SMART" id="SM00225">
    <property type="entry name" value="BTB"/>
    <property type="match status" value="1"/>
</dbReference>
<keyword evidence="4" id="KW-1185">Reference proteome</keyword>
<dbReference type="PROSITE" id="PS50097">
    <property type="entry name" value="BTB"/>
    <property type="match status" value="1"/>
</dbReference>
<name>A0A8H3X824_GIGMA</name>
<comment type="caution">
    <text evidence="3">The sequence shown here is derived from an EMBL/GenBank/DDBJ whole genome shotgun (WGS) entry which is preliminary data.</text>
</comment>
<dbReference type="OrthoDB" id="298084at2759"/>
<dbReference type="EMBL" id="WTPW01001659">
    <property type="protein sequence ID" value="KAF0424039.1"/>
    <property type="molecule type" value="Genomic_DNA"/>
</dbReference>
<dbReference type="PROSITE" id="PS51886">
    <property type="entry name" value="TLDC"/>
    <property type="match status" value="1"/>
</dbReference>
<dbReference type="PANTHER" id="PTHR24410">
    <property type="entry name" value="HL07962P-RELATED"/>
    <property type="match status" value="1"/>
</dbReference>
<sequence length="475" mass="55305">MAEIFSKDVAEDFERLYESKEHYDTIITVGEEPNVEKVYAHSIVLYTRSSYFRSALSDKWAERKDGYLVLSKPNIRALIFKIILKFLYCGIVDLINQEDDIILALLVAADELLIQRLIDFIQEFLIKNSFELLFKNPAKMLHFIVHNNQFNELREAYLMTICDYPVLVFNSEEFFHLEEDALKLILKCDNLNLEEGDIWAGLINWGNFQRKILESDMMCEDINNEDINPLQLGEALRELIKFIRFYQIDRKKFIPKVWAYKHLLPDNLIEDILRCYLDPDARPLHETFLIRRGNFEVDSELINKTISRLLMKWIDKKSVDKKIAKGGFQYYFNLLFRSSSDGHSSQKFHKKCDNKGATIVVARISCTKTLIGGYNPLDWNGDNVWKQTTDSFLFRIVLGDNRIKQKVLRINQDDIGFAICCNNDYGPSFGEGPDLHFSDGSNLLKCKAKSYPKILNVGTSTFSEYEVFQVVRSFT</sequence>
<dbReference type="PANTHER" id="PTHR24410:SF23">
    <property type="entry name" value="BTB DOMAIN-CONTAINING PROTEIN-RELATED"/>
    <property type="match status" value="1"/>
</dbReference>
<dbReference type="Gene3D" id="3.30.710.10">
    <property type="entry name" value="Potassium Channel Kv1.1, Chain A"/>
    <property type="match status" value="1"/>
</dbReference>
<dbReference type="InterPro" id="IPR011705">
    <property type="entry name" value="BACK"/>
</dbReference>
<accession>A0A8H3X824</accession>
<dbReference type="InterPro" id="IPR011333">
    <property type="entry name" value="SKP1/BTB/POZ_sf"/>
</dbReference>
<reference evidence="3 4" key="1">
    <citation type="journal article" date="2019" name="Environ. Microbiol.">
        <title>At the nexus of three kingdoms: the genome of the mycorrhizal fungus Gigaspora margarita provides insights into plant, endobacterial and fungal interactions.</title>
        <authorList>
            <person name="Venice F."/>
            <person name="Ghignone S."/>
            <person name="Salvioli di Fossalunga A."/>
            <person name="Amselem J."/>
            <person name="Novero M."/>
            <person name="Xianan X."/>
            <person name="Sedzielewska Toro K."/>
            <person name="Morin E."/>
            <person name="Lipzen A."/>
            <person name="Grigoriev I.V."/>
            <person name="Henrissat B."/>
            <person name="Martin F.M."/>
            <person name="Bonfante P."/>
        </authorList>
    </citation>
    <scope>NUCLEOTIDE SEQUENCE [LARGE SCALE GENOMIC DNA]</scope>
    <source>
        <strain evidence="3 4">BEG34</strain>
    </source>
</reference>
<gene>
    <name evidence="3" type="ORF">F8M41_006653</name>
</gene>
<feature type="domain" description="BTB" evidence="1">
    <location>
        <begin position="23"/>
        <end position="96"/>
    </location>
</feature>
<dbReference type="Proteomes" id="UP000439903">
    <property type="component" value="Unassembled WGS sequence"/>
</dbReference>
<dbReference type="InterPro" id="IPR000210">
    <property type="entry name" value="BTB/POZ_dom"/>
</dbReference>
<dbReference type="SUPFAM" id="SSF54695">
    <property type="entry name" value="POZ domain"/>
    <property type="match status" value="1"/>
</dbReference>